<gene>
    <name evidence="1" type="ORF">KA717_16325</name>
</gene>
<name>A0A977PYJ0_9CYAN</name>
<organism evidence="1">
    <name type="scientific">Woronichinia naegeliana WA131</name>
    <dbReference type="NCBI Taxonomy" id="2824559"/>
    <lineage>
        <taxon>Bacteria</taxon>
        <taxon>Bacillati</taxon>
        <taxon>Cyanobacteriota</taxon>
        <taxon>Cyanophyceae</taxon>
        <taxon>Synechococcales</taxon>
        <taxon>Coelosphaeriaceae</taxon>
        <taxon>Woronichinia</taxon>
    </lineage>
</organism>
<dbReference type="KEGG" id="wna:KA717_16325"/>
<dbReference type="EMBL" id="CP073041">
    <property type="protein sequence ID" value="UXE63969.1"/>
    <property type="molecule type" value="Genomic_DNA"/>
</dbReference>
<dbReference type="AlphaFoldDB" id="A0A977PYJ0"/>
<accession>A0A977PYJ0</accession>
<reference evidence="1" key="1">
    <citation type="submission" date="2021-04" db="EMBL/GenBank/DDBJ databases">
        <title>Genome sequence of Woronichinia naegeliana from Washington state freshwater lake bloom.</title>
        <authorList>
            <person name="Dreher T.W."/>
        </authorList>
    </citation>
    <scope>NUCLEOTIDE SEQUENCE</scope>
    <source>
        <strain evidence="1">WA131</strain>
    </source>
</reference>
<sequence>MLKFIHKKQSPLSLVSPLETAIKRGEKAKTSFLSKQGGALSNIEACRVLTCSPPELETMRRNHQVLGLSVNEELVYPAWQFIEGKVSSGLDKVLAALKEDGAWTQVIFLLTGDIRLDGAIPLEKLKEGEIDQVVRAAKCYGSHIAA</sequence>
<proteinExistence type="predicted"/>
<dbReference type="Proteomes" id="UP001065613">
    <property type="component" value="Chromosome"/>
</dbReference>
<protein>
    <submittedName>
        <fullName evidence="1">Uncharacterized protein</fullName>
    </submittedName>
</protein>
<evidence type="ECO:0000313" key="1">
    <source>
        <dbReference type="EMBL" id="UXE63969.1"/>
    </source>
</evidence>